<dbReference type="Proteomes" id="UP001055732">
    <property type="component" value="Chromosome"/>
</dbReference>
<gene>
    <name evidence="2" type="ORF">NF865_05290</name>
</gene>
<dbReference type="Pfam" id="PF00753">
    <property type="entry name" value="Lactamase_B"/>
    <property type="match status" value="1"/>
</dbReference>
<dbReference type="AlphaFoldDB" id="A0A9E7SPH7"/>
<dbReference type="KEGG" id="tagg:NF865_05290"/>
<dbReference type="Gene3D" id="3.60.15.10">
    <property type="entry name" value="Ribonuclease Z/Hydroxyacylglutathione hydrolase-like"/>
    <property type="match status" value="1"/>
</dbReference>
<dbReference type="PANTHER" id="PTHR30619:SF1">
    <property type="entry name" value="RECOMBINATION PROTEIN 2"/>
    <property type="match status" value="1"/>
</dbReference>
<accession>A0A9E7SPH7</accession>
<protein>
    <submittedName>
        <fullName evidence="2">MBL fold metallo-hydrolase</fullName>
    </submittedName>
</protein>
<reference evidence="2" key="1">
    <citation type="journal article" date="1998" name="Int. J. Syst. Bacteriol. 48 Pt">
        <title>Thermococcus guaymasensis sp. nov. and Thermococcus aggregans sp. nov., two novel thermophilic archaea isolated from the Guaymas Basin hydrothermal vent site.</title>
        <authorList>
            <person name="Canganella F."/>
            <person name="Jones W.J."/>
            <person name="Gambacorta A."/>
            <person name="Antranikian G."/>
        </authorList>
    </citation>
    <scope>NUCLEOTIDE SEQUENCE</scope>
    <source>
        <strain evidence="2">TY</strain>
    </source>
</reference>
<dbReference type="InterPro" id="IPR001279">
    <property type="entry name" value="Metallo-B-lactamas"/>
</dbReference>
<dbReference type="RefSeq" id="WP_253305512.1">
    <property type="nucleotide sequence ID" value="NZ_CP099582.1"/>
</dbReference>
<proteinExistence type="predicted"/>
<dbReference type="EMBL" id="CP099582">
    <property type="protein sequence ID" value="USS41573.1"/>
    <property type="molecule type" value="Genomic_DNA"/>
</dbReference>
<evidence type="ECO:0000259" key="1">
    <source>
        <dbReference type="Pfam" id="PF00753"/>
    </source>
</evidence>
<evidence type="ECO:0000313" key="3">
    <source>
        <dbReference type="Proteomes" id="UP001055732"/>
    </source>
</evidence>
<dbReference type="InterPro" id="IPR052159">
    <property type="entry name" value="Competence_DNA_uptake"/>
</dbReference>
<keyword evidence="3" id="KW-1185">Reference proteome</keyword>
<feature type="domain" description="Metallo-beta-lactamase" evidence="1">
    <location>
        <begin position="31"/>
        <end position="91"/>
    </location>
</feature>
<reference evidence="2" key="2">
    <citation type="submission" date="2022-06" db="EMBL/GenBank/DDBJ databases">
        <authorList>
            <person name="Park Y.-J."/>
        </authorList>
    </citation>
    <scope>NUCLEOTIDE SEQUENCE</scope>
    <source>
        <strain evidence="2">TY</strain>
    </source>
</reference>
<sequence>MGELKVDFKFHNVGQGLFYTGRLTYGKASFNFVYDCGSEKTNLVNKAINREFSGNKKGIDLLIISHLHKDHVSGIPHLLKITHVDTVILPYLTPIERLLVALQTPVAPREFYEFLADPVMFLLDSRKVNRVILVGGGEPSDRENWLQTHDMPSDLPPNGEFIIDLERLPNDEILRSEIKKLEPNVVGDRRVLVKNHSGVLPVLITKSPIWIFRFFNYKVRSNKIFQFENCVKRILGDITPETIKDAIRDRNIKSELEDCYKSNIHSKLNETSLLTLHLPVFNPRNNILCYNCGCFRIININFVNFNINSHNLMSTNQPREAFSQFLTGDINLNRKRKYKEIAKHFGFKSYTSKKPLITDTMVTLIPHHGAKGYWNNAICMDISSRFWVVSAGINNKYGHPSLKVLWDIWQNCQDSCVVWVNEAVYFRLMGILQF</sequence>
<name>A0A9E7SPH7_THEAG</name>
<dbReference type="InterPro" id="IPR036866">
    <property type="entry name" value="RibonucZ/Hydroxyglut_hydro"/>
</dbReference>
<evidence type="ECO:0000313" key="2">
    <source>
        <dbReference type="EMBL" id="USS41573.1"/>
    </source>
</evidence>
<dbReference type="SUPFAM" id="SSF56281">
    <property type="entry name" value="Metallo-hydrolase/oxidoreductase"/>
    <property type="match status" value="1"/>
</dbReference>
<dbReference type="PANTHER" id="PTHR30619">
    <property type="entry name" value="DNA INTERNALIZATION/COMPETENCE PROTEIN COMEC/REC2"/>
    <property type="match status" value="1"/>
</dbReference>
<organism evidence="2 3">
    <name type="scientific">Thermococcus aggregans</name>
    <dbReference type="NCBI Taxonomy" id="110163"/>
    <lineage>
        <taxon>Archaea</taxon>
        <taxon>Methanobacteriati</taxon>
        <taxon>Methanobacteriota</taxon>
        <taxon>Thermococci</taxon>
        <taxon>Thermococcales</taxon>
        <taxon>Thermococcaceae</taxon>
        <taxon>Thermococcus</taxon>
    </lineage>
</organism>